<gene>
    <name evidence="2" type="ORF">CONLIGDRAFT_686132</name>
</gene>
<reference evidence="2 3" key="1">
    <citation type="submission" date="2016-10" db="EMBL/GenBank/DDBJ databases">
        <title>Draft genome sequence of Coniochaeta ligniaria NRRL30616, a lignocellulolytic fungus for bioabatement of inhibitors in plant biomass hydrolysates.</title>
        <authorList>
            <consortium name="DOE Joint Genome Institute"/>
            <person name="Jimenez D.J."/>
            <person name="Hector R.E."/>
            <person name="Riley R."/>
            <person name="Sun H."/>
            <person name="Grigoriev I.V."/>
            <person name="Van Elsas J.D."/>
            <person name="Nichols N.N."/>
        </authorList>
    </citation>
    <scope>NUCLEOTIDE SEQUENCE [LARGE SCALE GENOMIC DNA]</scope>
    <source>
        <strain evidence="2 3">NRRL 30616</strain>
    </source>
</reference>
<feature type="region of interest" description="Disordered" evidence="1">
    <location>
        <begin position="177"/>
        <end position="197"/>
    </location>
</feature>
<evidence type="ECO:0000256" key="1">
    <source>
        <dbReference type="SAM" id="MobiDB-lite"/>
    </source>
</evidence>
<dbReference type="AlphaFoldDB" id="A0A1J7J8R8"/>
<dbReference type="Proteomes" id="UP000182658">
    <property type="component" value="Unassembled WGS sequence"/>
</dbReference>
<organism evidence="2 3">
    <name type="scientific">Coniochaeta ligniaria NRRL 30616</name>
    <dbReference type="NCBI Taxonomy" id="1408157"/>
    <lineage>
        <taxon>Eukaryota</taxon>
        <taxon>Fungi</taxon>
        <taxon>Dikarya</taxon>
        <taxon>Ascomycota</taxon>
        <taxon>Pezizomycotina</taxon>
        <taxon>Sordariomycetes</taxon>
        <taxon>Sordariomycetidae</taxon>
        <taxon>Coniochaetales</taxon>
        <taxon>Coniochaetaceae</taxon>
        <taxon>Coniochaeta</taxon>
    </lineage>
</organism>
<dbReference type="EMBL" id="KV875105">
    <property type="protein sequence ID" value="OIW23914.1"/>
    <property type="molecule type" value="Genomic_DNA"/>
</dbReference>
<keyword evidence="3" id="KW-1185">Reference proteome</keyword>
<feature type="compositionally biased region" description="Polar residues" evidence="1">
    <location>
        <begin position="55"/>
        <end position="68"/>
    </location>
</feature>
<accession>A0A1J7J8R8</accession>
<feature type="compositionally biased region" description="Pro residues" evidence="1">
    <location>
        <begin position="85"/>
        <end position="95"/>
    </location>
</feature>
<proteinExistence type="predicted"/>
<evidence type="ECO:0000313" key="2">
    <source>
        <dbReference type="EMBL" id="OIW23914.1"/>
    </source>
</evidence>
<dbReference type="InParanoid" id="A0A1J7J8R8"/>
<feature type="region of interest" description="Disordered" evidence="1">
    <location>
        <begin position="1"/>
        <end position="139"/>
    </location>
</feature>
<protein>
    <submittedName>
        <fullName evidence="2">Uncharacterized protein</fullName>
    </submittedName>
</protein>
<dbReference type="OrthoDB" id="5244244at2759"/>
<evidence type="ECO:0000313" key="3">
    <source>
        <dbReference type="Proteomes" id="UP000182658"/>
    </source>
</evidence>
<sequence length="197" mass="21568">MSGANNRVARPEPAVMPMTPVSPGDDRGDIPIAFAPQRFSTPSPPPAAPIAGSARTTQQHEQQLSQDRFLQVERGGAPRAAMPFMPEPHSPPPPSAKWSRVRELRASIKPSKRLPQPLPSPSVYDGLEGQPSPPPVMSTRMEKNLDIERRGESKRKTLFQRALEGWWELPGLLSRGDTVRGKAAPFPATRKEATGFI</sequence>
<name>A0A1J7J8R8_9PEZI</name>